<feature type="transmembrane region" description="Helical" evidence="5">
    <location>
        <begin position="282"/>
        <end position="304"/>
    </location>
</feature>
<dbReference type="CDD" id="cd06261">
    <property type="entry name" value="TM_PBP2"/>
    <property type="match status" value="1"/>
</dbReference>
<dbReference type="GO" id="GO:0005886">
    <property type="term" value="C:plasma membrane"/>
    <property type="evidence" value="ECO:0007669"/>
    <property type="project" value="UniProtKB-SubCell"/>
</dbReference>
<name>A0A2H3NWD9_9BACT</name>
<dbReference type="OrthoDB" id="9785113at2"/>
<dbReference type="InterPro" id="IPR000515">
    <property type="entry name" value="MetI-like"/>
</dbReference>
<dbReference type="AlphaFoldDB" id="A0A2H3NWD9"/>
<evidence type="ECO:0000313" key="9">
    <source>
        <dbReference type="Proteomes" id="UP000221024"/>
    </source>
</evidence>
<comment type="caution">
    <text evidence="8">The sequence shown here is derived from an EMBL/GenBank/DDBJ whole genome shotgun (WGS) entry which is preliminary data.</text>
</comment>
<feature type="transmembrane region" description="Helical" evidence="5">
    <location>
        <begin position="86"/>
        <end position="110"/>
    </location>
</feature>
<dbReference type="SUPFAM" id="SSF161098">
    <property type="entry name" value="MetI-like"/>
    <property type="match status" value="1"/>
</dbReference>
<dbReference type="PANTHER" id="PTHR42727">
    <property type="entry name" value="PHOSPHATE TRANSPORT SYSTEM PERMEASE PROTEIN"/>
    <property type="match status" value="1"/>
</dbReference>
<feature type="transmembrane region" description="Helical" evidence="5">
    <location>
        <begin position="30"/>
        <end position="52"/>
    </location>
</feature>
<gene>
    <name evidence="8" type="primary">pstC</name>
    <name evidence="8" type="ORF">CRI93_10620</name>
</gene>
<evidence type="ECO:0000313" key="8">
    <source>
        <dbReference type="EMBL" id="PEN06304.1"/>
    </source>
</evidence>
<proteinExistence type="inferred from homology"/>
<dbReference type="Proteomes" id="UP000221024">
    <property type="component" value="Unassembled WGS sequence"/>
</dbReference>
<sequence>MPQSSSDASNASMDLSANLYRSPRERLVKYGLGLCAVLTILTTLGIVGILLYESIGFFSQVSVIDFLTGTDWEFAGSDPSFGVLPLVSGTLLITGIAAAVAMPIGLASAIYISEYASPTARRWLKPALEVLAGVPTVVYGFFALTFVSGVIIQGFDSTLPPLNALSAGLVVGIMIIPMVASVSEDAIQAVPKSLAAGAYALGATKFEVVLRVIVPAALSGIIASFILALSRAIGETMIVAIAAGATATLTANPLESIQTMTGFIVQVAKGDIDQGTVSYQSLFAVGLLLYLITLGMNLAANWIIRRYRENY</sequence>
<keyword evidence="6" id="KW-0592">Phosphate transport</keyword>
<dbReference type="GO" id="GO:0006817">
    <property type="term" value="P:phosphate ion transport"/>
    <property type="evidence" value="ECO:0007669"/>
    <property type="project" value="UniProtKB-KW"/>
</dbReference>
<comment type="similarity">
    <text evidence="6">Belongs to the binding-protein-dependent transport system permease family. CysTW subfamily.</text>
</comment>
<reference evidence="8 9" key="1">
    <citation type="submission" date="2017-10" db="EMBL/GenBank/DDBJ databases">
        <title>Draft genome of Longimonas halophila.</title>
        <authorList>
            <person name="Goh K.M."/>
            <person name="Shamsir M.S."/>
            <person name="Lim S.W."/>
        </authorList>
    </citation>
    <scope>NUCLEOTIDE SEQUENCE [LARGE SCALE GENOMIC DNA]</scope>
    <source>
        <strain evidence="8 9">KCTC 42399</strain>
    </source>
</reference>
<dbReference type="InterPro" id="IPR011864">
    <property type="entry name" value="Phosphate_PstC"/>
</dbReference>
<dbReference type="EMBL" id="PDEP01000009">
    <property type="protein sequence ID" value="PEN06304.1"/>
    <property type="molecule type" value="Genomic_DNA"/>
</dbReference>
<dbReference type="NCBIfam" id="TIGR02138">
    <property type="entry name" value="phosphate_pstC"/>
    <property type="match status" value="1"/>
</dbReference>
<feature type="transmembrane region" description="Helical" evidence="5">
    <location>
        <begin position="164"/>
        <end position="187"/>
    </location>
</feature>
<organism evidence="8 9">
    <name type="scientific">Longimonas halophila</name>
    <dbReference type="NCBI Taxonomy" id="1469170"/>
    <lineage>
        <taxon>Bacteria</taxon>
        <taxon>Pseudomonadati</taxon>
        <taxon>Rhodothermota</taxon>
        <taxon>Rhodothermia</taxon>
        <taxon>Rhodothermales</taxon>
        <taxon>Salisaetaceae</taxon>
        <taxon>Longimonas</taxon>
    </lineage>
</organism>
<feature type="domain" description="ABC transmembrane type-1" evidence="7">
    <location>
        <begin position="87"/>
        <end position="300"/>
    </location>
</feature>
<evidence type="ECO:0000256" key="3">
    <source>
        <dbReference type="ARBA" id="ARBA00022989"/>
    </source>
</evidence>
<evidence type="ECO:0000256" key="2">
    <source>
        <dbReference type="ARBA" id="ARBA00022692"/>
    </source>
</evidence>
<comment type="function">
    <text evidence="6">Part of the binding-protein-dependent transport system for phosphate; probably responsible for the translocation of the substrate across the membrane.</text>
</comment>
<keyword evidence="2 5" id="KW-0812">Transmembrane</keyword>
<feature type="transmembrane region" description="Helical" evidence="5">
    <location>
        <begin position="130"/>
        <end position="152"/>
    </location>
</feature>
<keyword evidence="4 5" id="KW-0472">Membrane</keyword>
<dbReference type="Pfam" id="PF00528">
    <property type="entry name" value="BPD_transp_1"/>
    <property type="match status" value="1"/>
</dbReference>
<comment type="subcellular location">
    <subcellularLocation>
        <location evidence="1 5">Cell membrane</location>
        <topology evidence="1 5">Multi-pass membrane protein</topology>
    </subcellularLocation>
</comment>
<keyword evidence="3 5" id="KW-1133">Transmembrane helix</keyword>
<keyword evidence="9" id="KW-1185">Reference proteome</keyword>
<protein>
    <recommendedName>
        <fullName evidence="6">Phosphate transport system permease protein</fullName>
    </recommendedName>
</protein>
<evidence type="ECO:0000256" key="6">
    <source>
        <dbReference type="RuleBase" id="RU363054"/>
    </source>
</evidence>
<accession>A0A2H3NWD9</accession>
<dbReference type="PROSITE" id="PS50928">
    <property type="entry name" value="ABC_TM1"/>
    <property type="match status" value="1"/>
</dbReference>
<feature type="transmembrane region" description="Helical" evidence="5">
    <location>
        <begin position="208"/>
        <end position="229"/>
    </location>
</feature>
<dbReference type="GO" id="GO:0005315">
    <property type="term" value="F:phosphate transmembrane transporter activity"/>
    <property type="evidence" value="ECO:0007669"/>
    <property type="project" value="InterPro"/>
</dbReference>
<evidence type="ECO:0000259" key="7">
    <source>
        <dbReference type="PROSITE" id="PS50928"/>
    </source>
</evidence>
<evidence type="ECO:0000256" key="5">
    <source>
        <dbReference type="RuleBase" id="RU363032"/>
    </source>
</evidence>
<evidence type="ECO:0000256" key="4">
    <source>
        <dbReference type="ARBA" id="ARBA00023136"/>
    </source>
</evidence>
<dbReference type="PANTHER" id="PTHR42727:SF1">
    <property type="entry name" value="PHOSPHATE TRANSPORT SYSTEM PERMEASE"/>
    <property type="match status" value="1"/>
</dbReference>
<keyword evidence="6" id="KW-1003">Cell membrane</keyword>
<keyword evidence="5" id="KW-0813">Transport</keyword>
<evidence type="ECO:0000256" key="1">
    <source>
        <dbReference type="ARBA" id="ARBA00004651"/>
    </source>
</evidence>
<dbReference type="Gene3D" id="1.10.3720.10">
    <property type="entry name" value="MetI-like"/>
    <property type="match status" value="1"/>
</dbReference>
<dbReference type="InterPro" id="IPR035906">
    <property type="entry name" value="MetI-like_sf"/>
</dbReference>